<protein>
    <submittedName>
        <fullName evidence="1">Uncharacterized protein</fullName>
    </submittedName>
</protein>
<dbReference type="VEuPathDB" id="FungiDB:PAAG_12169"/>
<sequence>MPILKIQDSKPFHTRFLKYRHSKRRMERGSMRRIALIGKGTLDFSGRGWPYSESETGMKIHTVTTKDGVLGASDTPPYIHNSPEA</sequence>
<dbReference type="RefSeq" id="XP_015702684.1">
    <property type="nucleotide sequence ID" value="XM_015847693.1"/>
</dbReference>
<evidence type="ECO:0000313" key="2">
    <source>
        <dbReference type="Proteomes" id="UP000002059"/>
    </source>
</evidence>
<dbReference type="HOGENOM" id="CLU_2513243_0_0_1"/>
<dbReference type="AlphaFoldDB" id="A0A0A2V009"/>
<evidence type="ECO:0000313" key="1">
    <source>
        <dbReference type="EMBL" id="KGQ01131.1"/>
    </source>
</evidence>
<proteinExistence type="predicted"/>
<organism evidence="1 2">
    <name type="scientific">Paracoccidioides lutzii (strain ATCC MYA-826 / Pb01)</name>
    <name type="common">Paracoccidioides brasiliensis</name>
    <dbReference type="NCBI Taxonomy" id="502779"/>
    <lineage>
        <taxon>Eukaryota</taxon>
        <taxon>Fungi</taxon>
        <taxon>Dikarya</taxon>
        <taxon>Ascomycota</taxon>
        <taxon>Pezizomycotina</taxon>
        <taxon>Eurotiomycetes</taxon>
        <taxon>Eurotiomycetidae</taxon>
        <taxon>Onygenales</taxon>
        <taxon>Ajellomycetaceae</taxon>
        <taxon>Paracoccidioides</taxon>
    </lineage>
</organism>
<gene>
    <name evidence="1" type="ORF">PAAG_12169</name>
</gene>
<dbReference type="Proteomes" id="UP000002059">
    <property type="component" value="Partially assembled WGS sequence"/>
</dbReference>
<accession>A0A0A2V009</accession>
<dbReference type="EMBL" id="KN294008">
    <property type="protein sequence ID" value="KGQ01131.1"/>
    <property type="molecule type" value="Genomic_DNA"/>
</dbReference>
<name>A0A0A2V009_PARBA</name>
<dbReference type="GeneID" id="26970911"/>
<dbReference type="KEGG" id="pbl:PAAG_12169"/>
<reference evidence="1 2" key="1">
    <citation type="journal article" date="2011" name="PLoS Genet.">
        <title>Comparative genomic analysis of human fungal pathogens causing paracoccidioidomycosis.</title>
        <authorList>
            <person name="Desjardins C.A."/>
            <person name="Champion M.D."/>
            <person name="Holder J.W."/>
            <person name="Muszewska A."/>
            <person name="Goldberg J."/>
            <person name="Bailao A.M."/>
            <person name="Brigido M.M."/>
            <person name="Ferreira M.E."/>
            <person name="Garcia A.M."/>
            <person name="Grynberg M."/>
            <person name="Gujja S."/>
            <person name="Heiman D.I."/>
            <person name="Henn M.R."/>
            <person name="Kodira C.D."/>
            <person name="Leon-Narvaez H."/>
            <person name="Longo L.V."/>
            <person name="Ma L.J."/>
            <person name="Malavazi I."/>
            <person name="Matsuo A.L."/>
            <person name="Morais F.V."/>
            <person name="Pereira M."/>
            <person name="Rodriguez-Brito S."/>
            <person name="Sakthikumar S."/>
            <person name="Salem-Izacc S.M."/>
            <person name="Sykes S.M."/>
            <person name="Teixeira M.M."/>
            <person name="Vallejo M.C."/>
            <person name="Walter M.E."/>
            <person name="Yandava C."/>
            <person name="Young S."/>
            <person name="Zeng Q."/>
            <person name="Zucker J."/>
            <person name="Felipe M.S."/>
            <person name="Goldman G.H."/>
            <person name="Haas B.J."/>
            <person name="McEwen J.G."/>
            <person name="Nino-Vega G."/>
            <person name="Puccia R."/>
            <person name="San-Blas G."/>
            <person name="Soares C.M."/>
            <person name="Birren B.W."/>
            <person name="Cuomo C.A."/>
        </authorList>
    </citation>
    <scope>NUCLEOTIDE SEQUENCE [LARGE SCALE GENOMIC DNA]</scope>
    <source>
        <strain evidence="2">ATCC MYA-826 / Pb01</strain>
    </source>
</reference>
<keyword evidence="2" id="KW-1185">Reference proteome</keyword>